<proteinExistence type="predicted"/>
<evidence type="ECO:0008006" key="4">
    <source>
        <dbReference type="Google" id="ProtNLM"/>
    </source>
</evidence>
<organism evidence="2 3">
    <name type="scientific">Calidithermus terrae</name>
    <dbReference type="NCBI Taxonomy" id="1408545"/>
    <lineage>
        <taxon>Bacteria</taxon>
        <taxon>Thermotogati</taxon>
        <taxon>Deinococcota</taxon>
        <taxon>Deinococci</taxon>
        <taxon>Thermales</taxon>
        <taxon>Thermaceae</taxon>
        <taxon>Calidithermus</taxon>
    </lineage>
</organism>
<protein>
    <recommendedName>
        <fullName evidence="4">Outer membrane protein beta-barrel domain protein</fullName>
    </recommendedName>
</protein>
<gene>
    <name evidence="2" type="ORF">Mterra_03238</name>
</gene>
<comment type="caution">
    <text evidence="2">The sequence shown here is derived from an EMBL/GenBank/DDBJ whole genome shotgun (WGS) entry which is preliminary data.</text>
</comment>
<evidence type="ECO:0000256" key="1">
    <source>
        <dbReference type="SAM" id="SignalP"/>
    </source>
</evidence>
<sequence>MGAMRRALKSLLLLATLALGSALAQGSWVSLRGGLGAGATAAYGFAGSLDLELEWLDPTLGVYPRGSVAYLFGVETLLSGPLLGVLLEGGNVLYSNNDRTGLFGAVRGGGGVLAQGGSGVFVTTLGLSAGYRLADGPLELGLEGGLRVVATEYGDVTVLEFSPRVRLSAGVRF</sequence>
<dbReference type="AlphaFoldDB" id="A0A399E9B8"/>
<name>A0A399E9B8_9DEIN</name>
<dbReference type="EMBL" id="QXDL01000184">
    <property type="protein sequence ID" value="RIH81317.1"/>
    <property type="molecule type" value="Genomic_DNA"/>
</dbReference>
<keyword evidence="3" id="KW-1185">Reference proteome</keyword>
<evidence type="ECO:0000313" key="3">
    <source>
        <dbReference type="Proteomes" id="UP000265715"/>
    </source>
</evidence>
<feature type="signal peptide" evidence="1">
    <location>
        <begin position="1"/>
        <end position="24"/>
    </location>
</feature>
<reference evidence="2 3" key="1">
    <citation type="submission" date="2018-08" db="EMBL/GenBank/DDBJ databases">
        <title>Meiothermus terrae DSM 26712 genome sequencing project.</title>
        <authorList>
            <person name="Da Costa M.S."/>
            <person name="Albuquerque L."/>
            <person name="Raposo P."/>
            <person name="Froufe H.J.C."/>
            <person name="Barroso C.S."/>
            <person name="Egas C."/>
        </authorList>
    </citation>
    <scope>NUCLEOTIDE SEQUENCE [LARGE SCALE GENOMIC DNA]</scope>
    <source>
        <strain evidence="2 3">DSM 26712</strain>
    </source>
</reference>
<dbReference type="Proteomes" id="UP000265715">
    <property type="component" value="Unassembled WGS sequence"/>
</dbReference>
<evidence type="ECO:0000313" key="2">
    <source>
        <dbReference type="EMBL" id="RIH81317.1"/>
    </source>
</evidence>
<accession>A0A399E9B8</accession>
<keyword evidence="1" id="KW-0732">Signal</keyword>
<feature type="chain" id="PRO_5017205426" description="Outer membrane protein beta-barrel domain protein" evidence="1">
    <location>
        <begin position="25"/>
        <end position="173"/>
    </location>
</feature>